<feature type="region of interest" description="Disordered" evidence="1">
    <location>
        <begin position="1"/>
        <end position="25"/>
    </location>
</feature>
<evidence type="ECO:0000256" key="1">
    <source>
        <dbReference type="SAM" id="MobiDB-lite"/>
    </source>
</evidence>
<dbReference type="Proteomes" id="UP000326757">
    <property type="component" value="Unassembled WGS sequence"/>
</dbReference>
<evidence type="ECO:0000313" key="3">
    <source>
        <dbReference type="Proteomes" id="UP000326757"/>
    </source>
</evidence>
<dbReference type="EMBL" id="VIGI01000007">
    <property type="protein sequence ID" value="KAB8298059.1"/>
    <property type="molecule type" value="Genomic_DNA"/>
</dbReference>
<organism evidence="2 3">
    <name type="scientific">Monilinia laxa</name>
    <name type="common">Brown rot fungus</name>
    <name type="synonym">Sclerotinia laxa</name>
    <dbReference type="NCBI Taxonomy" id="61186"/>
    <lineage>
        <taxon>Eukaryota</taxon>
        <taxon>Fungi</taxon>
        <taxon>Dikarya</taxon>
        <taxon>Ascomycota</taxon>
        <taxon>Pezizomycotina</taxon>
        <taxon>Leotiomycetes</taxon>
        <taxon>Helotiales</taxon>
        <taxon>Sclerotiniaceae</taxon>
        <taxon>Monilinia</taxon>
    </lineage>
</organism>
<reference evidence="2 3" key="1">
    <citation type="submission" date="2019-06" db="EMBL/GenBank/DDBJ databases">
        <title>Genome Sequence of the Brown Rot Fungal Pathogen Monilinia laxa.</title>
        <authorList>
            <person name="De Miccolis Angelini R.M."/>
            <person name="Landi L."/>
            <person name="Abate D."/>
            <person name="Pollastro S."/>
            <person name="Romanazzi G."/>
            <person name="Faretra F."/>
        </authorList>
    </citation>
    <scope>NUCLEOTIDE SEQUENCE [LARGE SCALE GENOMIC DNA]</scope>
    <source>
        <strain evidence="2 3">Mlax316</strain>
    </source>
</reference>
<protein>
    <submittedName>
        <fullName evidence="2">Uncharacterized protein</fullName>
    </submittedName>
</protein>
<sequence>MISALPGCWPRKKPPSGPSFNSLSKSPKTFLTAGPSNLFPIGPTPFAIALKSSMSMKFTACPRLVRLMLVSISSRTQSPSRRPKASAVSKVRIK</sequence>
<evidence type="ECO:0000313" key="2">
    <source>
        <dbReference type="EMBL" id="KAB8298059.1"/>
    </source>
</evidence>
<gene>
    <name evidence="2" type="ORF">EYC80_001828</name>
</gene>
<proteinExistence type="predicted"/>
<accession>A0A5N6K658</accession>
<comment type="caution">
    <text evidence="2">The sequence shown here is derived from an EMBL/GenBank/DDBJ whole genome shotgun (WGS) entry which is preliminary data.</text>
</comment>
<keyword evidence="3" id="KW-1185">Reference proteome</keyword>
<feature type="region of interest" description="Disordered" evidence="1">
    <location>
        <begin position="74"/>
        <end position="94"/>
    </location>
</feature>
<name>A0A5N6K658_MONLA</name>
<dbReference type="AlphaFoldDB" id="A0A5N6K658"/>